<dbReference type="EMBL" id="AP019376">
    <property type="protein sequence ID" value="BBH88416.1"/>
    <property type="molecule type" value="Genomic_DNA"/>
</dbReference>
<organism evidence="2">
    <name type="scientific">Thermosporothrix sp. COM3</name>
    <dbReference type="NCBI Taxonomy" id="2490863"/>
    <lineage>
        <taxon>Bacteria</taxon>
        <taxon>Bacillati</taxon>
        <taxon>Chloroflexota</taxon>
        <taxon>Ktedonobacteria</taxon>
        <taxon>Ktedonobacterales</taxon>
        <taxon>Thermosporotrichaceae</taxon>
        <taxon>Thermosporothrix</taxon>
    </lineage>
</organism>
<dbReference type="InterPro" id="IPR007138">
    <property type="entry name" value="ABM_dom"/>
</dbReference>
<dbReference type="Gene3D" id="3.30.70.100">
    <property type="match status" value="1"/>
</dbReference>
<dbReference type="InterPro" id="IPR011008">
    <property type="entry name" value="Dimeric_a/b-barrel"/>
</dbReference>
<evidence type="ECO:0000259" key="1">
    <source>
        <dbReference type="Pfam" id="PF03992"/>
    </source>
</evidence>
<feature type="domain" description="ABM" evidence="1">
    <location>
        <begin position="1"/>
        <end position="75"/>
    </location>
</feature>
<gene>
    <name evidence="2" type="ORF">KTC_31670</name>
</gene>
<protein>
    <recommendedName>
        <fullName evidence="1">ABM domain-containing protein</fullName>
    </recommendedName>
</protein>
<dbReference type="Pfam" id="PF03992">
    <property type="entry name" value="ABM"/>
    <property type="match status" value="1"/>
</dbReference>
<name>A0A455SL24_9CHLR</name>
<accession>A0A455SL24</accession>
<dbReference type="SUPFAM" id="SSF54909">
    <property type="entry name" value="Dimeric alpha+beta barrel"/>
    <property type="match status" value="1"/>
</dbReference>
<sequence length="104" mass="12401">MFVVTIAYRAKNGEEDAVLALHEDWQRRRPTRIGYSLSWELLRRTDIPREFLFIGHFENQEAAQAILKNLEQDAWYSRLISLLEREPTYSQYYRELVVPQQQGA</sequence>
<reference evidence="2" key="1">
    <citation type="submission" date="2018-12" db="EMBL/GenBank/DDBJ databases">
        <title>Novel natural products biosynthetic potential of the class Ktedonobacteria.</title>
        <authorList>
            <person name="Zheng Y."/>
            <person name="Saitou A."/>
            <person name="Wang C.M."/>
            <person name="Toyoda A."/>
            <person name="Minakuchi Y."/>
            <person name="Sekiguchi Y."/>
            <person name="Ueda K."/>
            <person name="Takano H."/>
            <person name="Sakai Y."/>
            <person name="Yokota A."/>
            <person name="Yabe S."/>
        </authorList>
    </citation>
    <scope>NUCLEOTIDE SEQUENCE</scope>
    <source>
        <strain evidence="2">COM3</strain>
    </source>
</reference>
<evidence type="ECO:0000313" key="2">
    <source>
        <dbReference type="EMBL" id="BBH88416.1"/>
    </source>
</evidence>
<proteinExistence type="predicted"/>
<dbReference type="AlphaFoldDB" id="A0A455SL24"/>